<protein>
    <submittedName>
        <fullName evidence="3">Uncharacterized protein</fullName>
    </submittedName>
</protein>
<proteinExistence type="predicted"/>
<keyword evidence="4" id="KW-1185">Reference proteome</keyword>
<evidence type="ECO:0000256" key="2">
    <source>
        <dbReference type="SAM" id="MobiDB-lite"/>
    </source>
</evidence>
<dbReference type="Proteomes" id="UP000039865">
    <property type="component" value="Unassembled WGS sequence"/>
</dbReference>
<accession>A0A077ZVD5</accession>
<evidence type="ECO:0000313" key="4">
    <source>
        <dbReference type="Proteomes" id="UP000039865"/>
    </source>
</evidence>
<sequence length="623" mass="70897">MASFMSRFGSKKTTDSPAAVQSRNHGSMGPIKANSQAVQNQQRLNTSSNLMSANIGGTGMYVIQTEIDYGNNSRKNQPKSQADLFLLKENEQLKDQVKDMETNLQINKEIIKNLLESNNQASGQNGNQTLQQVLISLQKENQHLQLQVSKLTYVGPSNMKERERITGLEKQVSEMKALILHKEQLANQKELAYNEVLQICARYAKNDQALMGKLRELKFKHAEGNGSQNNNTRTMNTQQNLTSQTMMTQGDDNTDTQGPSNLIQENQNLKKELDFATAEVERLRAKLIIDDYDMAPLSSELFGMNSKERSFKLNESMDNQSDLINSEFMNLKDQISQNPLGNQSVTQSRNIVGGSRNQTASSSFVGSQVPKLDFKRLKKVQEFKDWYTYASKLEDSVKYLRQRIKQIEEDNSQLNTKYRKEQAAKENLFGLNEKLNKALKRANLKIAEVKDKYIQKFSKKCYYCNNDMEISMNLNTTLDQVQLTEMNQSFVLANSGSGAVHEQEDGNDSFGDKLNDQEDDPNNNVNLLDNLYVEENSAQTESDKLRQQQLFSQQKVIMRGQGVKVPNQANRESNSNKLLQLEQKQILSRNLYNSVSHISAPNNINMSNSMQRLPYKIKKQEQL</sequence>
<reference evidence="3 4" key="1">
    <citation type="submission" date="2014-06" db="EMBL/GenBank/DDBJ databases">
        <authorList>
            <person name="Swart Estienne"/>
        </authorList>
    </citation>
    <scope>NUCLEOTIDE SEQUENCE [LARGE SCALE GENOMIC DNA]</scope>
    <source>
        <strain evidence="3 4">130c</strain>
    </source>
</reference>
<feature type="compositionally biased region" description="Polar residues" evidence="2">
    <location>
        <begin position="33"/>
        <end position="42"/>
    </location>
</feature>
<organism evidence="3 4">
    <name type="scientific">Stylonychia lemnae</name>
    <name type="common">Ciliate</name>
    <dbReference type="NCBI Taxonomy" id="5949"/>
    <lineage>
        <taxon>Eukaryota</taxon>
        <taxon>Sar</taxon>
        <taxon>Alveolata</taxon>
        <taxon>Ciliophora</taxon>
        <taxon>Intramacronucleata</taxon>
        <taxon>Spirotrichea</taxon>
        <taxon>Stichotrichia</taxon>
        <taxon>Sporadotrichida</taxon>
        <taxon>Oxytrichidae</taxon>
        <taxon>Stylonychinae</taxon>
        <taxon>Stylonychia</taxon>
    </lineage>
</organism>
<dbReference type="InParanoid" id="A0A077ZVD5"/>
<feature type="compositionally biased region" description="Polar residues" evidence="2">
    <location>
        <begin position="15"/>
        <end position="25"/>
    </location>
</feature>
<feature type="coiled-coil region" evidence="1">
    <location>
        <begin position="90"/>
        <end position="178"/>
    </location>
</feature>
<evidence type="ECO:0000313" key="3">
    <source>
        <dbReference type="EMBL" id="CDW73599.1"/>
    </source>
</evidence>
<feature type="coiled-coil region" evidence="1">
    <location>
        <begin position="390"/>
        <end position="452"/>
    </location>
</feature>
<name>A0A077ZVD5_STYLE</name>
<evidence type="ECO:0000256" key="1">
    <source>
        <dbReference type="SAM" id="Coils"/>
    </source>
</evidence>
<feature type="region of interest" description="Disordered" evidence="2">
    <location>
        <begin position="1"/>
        <end position="42"/>
    </location>
</feature>
<feature type="region of interest" description="Disordered" evidence="2">
    <location>
        <begin position="496"/>
        <end position="521"/>
    </location>
</feature>
<gene>
    <name evidence="3" type="primary">Contig10103.g10793</name>
    <name evidence="3" type="ORF">STYLEM_2582</name>
</gene>
<keyword evidence="1" id="KW-0175">Coiled coil</keyword>
<dbReference type="EMBL" id="CCKQ01002502">
    <property type="protein sequence ID" value="CDW73599.1"/>
    <property type="molecule type" value="Genomic_DNA"/>
</dbReference>
<dbReference type="AlphaFoldDB" id="A0A077ZVD5"/>